<evidence type="ECO:0000256" key="7">
    <source>
        <dbReference type="ARBA" id="ARBA00023128"/>
    </source>
</evidence>
<dbReference type="GO" id="GO:0015227">
    <property type="term" value="F:O-acyl-L-carnitine transmembrane transporter activity"/>
    <property type="evidence" value="ECO:0007669"/>
    <property type="project" value="TreeGrafter"/>
</dbReference>
<keyword evidence="12" id="KW-1185">Reference proteome</keyword>
<gene>
    <name evidence="11" type="ORF">THAOC_04073</name>
</gene>
<evidence type="ECO:0000313" key="11">
    <source>
        <dbReference type="EMBL" id="EJK74261.1"/>
    </source>
</evidence>
<evidence type="ECO:0000256" key="9">
    <source>
        <dbReference type="PROSITE-ProRule" id="PRU00282"/>
    </source>
</evidence>
<dbReference type="Pfam" id="PF00153">
    <property type="entry name" value="Mito_carr"/>
    <property type="match status" value="3"/>
</dbReference>
<evidence type="ECO:0000256" key="5">
    <source>
        <dbReference type="ARBA" id="ARBA00022737"/>
    </source>
</evidence>
<dbReference type="InterPro" id="IPR018108">
    <property type="entry name" value="MCP_transmembrane"/>
</dbReference>
<evidence type="ECO:0000313" key="12">
    <source>
        <dbReference type="Proteomes" id="UP000266841"/>
    </source>
</evidence>
<comment type="similarity">
    <text evidence="2 10">Belongs to the mitochondrial carrier (TC 2.A.29) family.</text>
</comment>
<reference evidence="11 12" key="1">
    <citation type="journal article" date="2012" name="Genome Biol.">
        <title>Genome and low-iron response of an oceanic diatom adapted to chronic iron limitation.</title>
        <authorList>
            <person name="Lommer M."/>
            <person name="Specht M."/>
            <person name="Roy A.S."/>
            <person name="Kraemer L."/>
            <person name="Andreson R."/>
            <person name="Gutowska M.A."/>
            <person name="Wolf J."/>
            <person name="Bergner S.V."/>
            <person name="Schilhabel M.B."/>
            <person name="Klostermeier U.C."/>
            <person name="Beiko R.G."/>
            <person name="Rosenstiel P."/>
            <person name="Hippler M."/>
            <person name="Laroche J."/>
        </authorList>
    </citation>
    <scope>NUCLEOTIDE SEQUENCE [LARGE SCALE GENOMIC DNA]</scope>
    <source>
        <strain evidence="11 12">CCMP1005</strain>
    </source>
</reference>
<evidence type="ECO:0000256" key="8">
    <source>
        <dbReference type="ARBA" id="ARBA00023136"/>
    </source>
</evidence>
<protein>
    <recommendedName>
        <fullName evidence="13">Mitochondrial carrier protein</fullName>
    </recommendedName>
</protein>
<comment type="caution">
    <text evidence="11">The sequence shown here is derived from an EMBL/GenBank/DDBJ whole genome shotgun (WGS) entry which is preliminary data.</text>
</comment>
<evidence type="ECO:0000256" key="4">
    <source>
        <dbReference type="ARBA" id="ARBA00022692"/>
    </source>
</evidence>
<feature type="repeat" description="Solcar" evidence="9">
    <location>
        <begin position="218"/>
        <end position="304"/>
    </location>
</feature>
<dbReference type="PROSITE" id="PS50920">
    <property type="entry name" value="SOLCAR"/>
    <property type="match status" value="2"/>
</dbReference>
<keyword evidence="8 9" id="KW-0472">Membrane</keyword>
<dbReference type="SUPFAM" id="SSF103506">
    <property type="entry name" value="Mitochondrial carrier"/>
    <property type="match status" value="1"/>
</dbReference>
<feature type="repeat" description="Solcar" evidence="9">
    <location>
        <begin position="2"/>
        <end position="97"/>
    </location>
</feature>
<accession>K0TK08</accession>
<keyword evidence="7" id="KW-0496">Mitochondrion</keyword>
<dbReference type="Gene3D" id="1.50.40.10">
    <property type="entry name" value="Mitochondrial carrier domain"/>
    <property type="match status" value="1"/>
</dbReference>
<name>K0TK08_THAOC</name>
<dbReference type="Proteomes" id="UP000266841">
    <property type="component" value="Unassembled WGS sequence"/>
</dbReference>
<evidence type="ECO:0000256" key="1">
    <source>
        <dbReference type="ARBA" id="ARBA00004225"/>
    </source>
</evidence>
<evidence type="ECO:0008006" key="13">
    <source>
        <dbReference type="Google" id="ProtNLM"/>
    </source>
</evidence>
<keyword evidence="6" id="KW-1133">Transmembrane helix</keyword>
<dbReference type="OMA" id="AWAVGYP"/>
<dbReference type="AlphaFoldDB" id="K0TK08"/>
<dbReference type="GO" id="GO:0006839">
    <property type="term" value="P:mitochondrial transport"/>
    <property type="evidence" value="ECO:0007669"/>
    <property type="project" value="TreeGrafter"/>
</dbReference>
<dbReference type="eggNOG" id="KOG0758">
    <property type="taxonomic scope" value="Eukaryota"/>
</dbReference>
<dbReference type="InterPro" id="IPR023395">
    <property type="entry name" value="MCP_dom_sf"/>
</dbReference>
<evidence type="ECO:0000256" key="6">
    <source>
        <dbReference type="ARBA" id="ARBA00022989"/>
    </source>
</evidence>
<keyword evidence="5" id="KW-0677">Repeat</keyword>
<dbReference type="InterPro" id="IPR002067">
    <property type="entry name" value="MCP"/>
</dbReference>
<dbReference type="EMBL" id="AGNL01003830">
    <property type="protein sequence ID" value="EJK74261.1"/>
    <property type="molecule type" value="Genomic_DNA"/>
</dbReference>
<keyword evidence="3 10" id="KW-0813">Transport</keyword>
<evidence type="ECO:0000256" key="3">
    <source>
        <dbReference type="ARBA" id="ARBA00022448"/>
    </source>
</evidence>
<dbReference type="GO" id="GO:1902603">
    <property type="term" value="P:carnitine transmembrane transport"/>
    <property type="evidence" value="ECO:0007669"/>
    <property type="project" value="TreeGrafter"/>
</dbReference>
<organism evidence="11 12">
    <name type="scientific">Thalassiosira oceanica</name>
    <name type="common">Marine diatom</name>
    <dbReference type="NCBI Taxonomy" id="159749"/>
    <lineage>
        <taxon>Eukaryota</taxon>
        <taxon>Sar</taxon>
        <taxon>Stramenopiles</taxon>
        <taxon>Ochrophyta</taxon>
        <taxon>Bacillariophyta</taxon>
        <taxon>Coscinodiscophyceae</taxon>
        <taxon>Thalassiosirophycidae</taxon>
        <taxon>Thalassiosirales</taxon>
        <taxon>Thalassiosiraceae</taxon>
        <taxon>Thalassiosira</taxon>
    </lineage>
</organism>
<dbReference type="InterPro" id="IPR050567">
    <property type="entry name" value="Mitochondrial_Carrier"/>
</dbReference>
<dbReference type="PANTHER" id="PTHR45624:SF4">
    <property type="entry name" value="CONGESTED-LIKE TRACHEA PROTEIN-RELATED"/>
    <property type="match status" value="1"/>
</dbReference>
<evidence type="ECO:0000256" key="10">
    <source>
        <dbReference type="RuleBase" id="RU000488"/>
    </source>
</evidence>
<comment type="subcellular location">
    <subcellularLocation>
        <location evidence="1">Mitochondrion membrane</location>
        <topology evidence="1">Multi-pass membrane protein</topology>
    </subcellularLocation>
</comment>
<dbReference type="GO" id="GO:0031966">
    <property type="term" value="C:mitochondrial membrane"/>
    <property type="evidence" value="ECO:0007669"/>
    <property type="project" value="UniProtKB-SubCell"/>
</dbReference>
<dbReference type="PANTHER" id="PTHR45624">
    <property type="entry name" value="MITOCHONDRIAL BASIC AMINO ACIDS TRANSPORTER-RELATED"/>
    <property type="match status" value="1"/>
</dbReference>
<dbReference type="OrthoDB" id="193856at2759"/>
<dbReference type="PRINTS" id="PR00926">
    <property type="entry name" value="MITOCARRIER"/>
</dbReference>
<sequence length="308" mass="32413">MSDTWVDFAAGWVSGGTSVLACQPIDTVLTRMQANAGMQSTTSVLKRMGLAAATTSLRGMVSNFGASSLWRGSSCMIGAVPFQNALLMTGYGWGKRWSDDFGGEDRASKMMAVFVGGCFGGVLQSFVMSPDVTSNSLNKVELVKVTQQVAGASASSATTNVARGLFSNAGAWRGLSATMLRDGIPHGVWFASYEYAKTSLALHNSSSEGSEECGKGETDVAIPMLSGAFAATTAWLVGYPADLIKTRIQAGSGYRGILDVTRELIRESGGRPILGLYRGLTLKLCRAIPASAIGFLTYETAAKFLSSE</sequence>
<evidence type="ECO:0000256" key="2">
    <source>
        <dbReference type="ARBA" id="ARBA00006375"/>
    </source>
</evidence>
<keyword evidence="4 9" id="KW-0812">Transmembrane</keyword>
<proteinExistence type="inferred from homology"/>